<feature type="compositionally biased region" description="Basic and acidic residues" evidence="1">
    <location>
        <begin position="1"/>
        <end position="21"/>
    </location>
</feature>
<evidence type="ECO:0000313" key="3">
    <source>
        <dbReference type="Proteomes" id="UP001341840"/>
    </source>
</evidence>
<proteinExistence type="predicted"/>
<gene>
    <name evidence="2" type="ORF">PIB30_087789</name>
</gene>
<sequence length="101" mass="10872">MEKQSRFDRLMQKMKEAEGADPRSILPPSRAQTAASGASASDPAGGKPLNATTAKSFSVEREEGTMEDPAADLRQKRRKWKVSEASAEEAVLGLTPLGSIR</sequence>
<keyword evidence="3" id="KW-1185">Reference proteome</keyword>
<protein>
    <submittedName>
        <fullName evidence="2">Uncharacterized protein</fullName>
    </submittedName>
</protein>
<feature type="region of interest" description="Disordered" evidence="1">
    <location>
        <begin position="1"/>
        <end position="71"/>
    </location>
</feature>
<dbReference type="EMBL" id="JASCZI010213010">
    <property type="protein sequence ID" value="MED6200694.1"/>
    <property type="molecule type" value="Genomic_DNA"/>
</dbReference>
<comment type="caution">
    <text evidence="2">The sequence shown here is derived from an EMBL/GenBank/DDBJ whole genome shotgun (WGS) entry which is preliminary data.</text>
</comment>
<dbReference type="Proteomes" id="UP001341840">
    <property type="component" value="Unassembled WGS sequence"/>
</dbReference>
<evidence type="ECO:0000256" key="1">
    <source>
        <dbReference type="SAM" id="MobiDB-lite"/>
    </source>
</evidence>
<organism evidence="2 3">
    <name type="scientific">Stylosanthes scabra</name>
    <dbReference type="NCBI Taxonomy" id="79078"/>
    <lineage>
        <taxon>Eukaryota</taxon>
        <taxon>Viridiplantae</taxon>
        <taxon>Streptophyta</taxon>
        <taxon>Embryophyta</taxon>
        <taxon>Tracheophyta</taxon>
        <taxon>Spermatophyta</taxon>
        <taxon>Magnoliopsida</taxon>
        <taxon>eudicotyledons</taxon>
        <taxon>Gunneridae</taxon>
        <taxon>Pentapetalae</taxon>
        <taxon>rosids</taxon>
        <taxon>fabids</taxon>
        <taxon>Fabales</taxon>
        <taxon>Fabaceae</taxon>
        <taxon>Papilionoideae</taxon>
        <taxon>50 kb inversion clade</taxon>
        <taxon>dalbergioids sensu lato</taxon>
        <taxon>Dalbergieae</taxon>
        <taxon>Pterocarpus clade</taxon>
        <taxon>Stylosanthes</taxon>
    </lineage>
</organism>
<accession>A0ABU6XSV9</accession>
<reference evidence="2 3" key="1">
    <citation type="journal article" date="2023" name="Plants (Basel)">
        <title>Bridging the Gap: Combining Genomics and Transcriptomics Approaches to Understand Stylosanthes scabra, an Orphan Legume from the Brazilian Caatinga.</title>
        <authorList>
            <person name="Ferreira-Neto J.R.C."/>
            <person name="da Silva M.D."/>
            <person name="Binneck E."/>
            <person name="de Melo N.F."/>
            <person name="da Silva R.H."/>
            <person name="de Melo A.L.T.M."/>
            <person name="Pandolfi V."/>
            <person name="Bustamante F.O."/>
            <person name="Brasileiro-Vidal A.C."/>
            <person name="Benko-Iseppon A.M."/>
        </authorList>
    </citation>
    <scope>NUCLEOTIDE SEQUENCE [LARGE SCALE GENOMIC DNA]</scope>
    <source>
        <tissue evidence="2">Leaves</tissue>
    </source>
</reference>
<evidence type="ECO:0000313" key="2">
    <source>
        <dbReference type="EMBL" id="MED6200694.1"/>
    </source>
</evidence>
<name>A0ABU6XSV9_9FABA</name>
<feature type="compositionally biased region" description="Low complexity" evidence="1">
    <location>
        <begin position="34"/>
        <end position="46"/>
    </location>
</feature>